<dbReference type="AlphaFoldDB" id="A0A6A5UFH8"/>
<keyword evidence="1" id="KW-0175">Coiled coil</keyword>
<gene>
    <name evidence="3" type="ORF">CC80DRAFT_499361</name>
</gene>
<sequence length="266" mass="30054">MEQSPWKCLVILKLSSDILRKIQDRPRPRMDLPPASKPKSTSPAPSPSTMEPVAMFRHANWPRGPIDEDDGFAMSSPPTKSLRNAAGTGKKRPAENGQEPVTKRVRLLLDEIDTAQRAKDGAWRRENNALRLENDRLKKGIDGIWKEKDKARKLTEAEEARGIASADGDIHKKWWLEDAQEARRLKHELDDVVAKSKAKDRTVEQSLVEIASPEGELNAIEKTHAKELEETEREIVSLKIECDVYLKIEEAMENGRKAKSRTVLKG</sequence>
<dbReference type="Proteomes" id="UP000800035">
    <property type="component" value="Unassembled WGS sequence"/>
</dbReference>
<keyword evidence="4" id="KW-1185">Reference proteome</keyword>
<feature type="region of interest" description="Disordered" evidence="2">
    <location>
        <begin position="20"/>
        <end position="102"/>
    </location>
</feature>
<organism evidence="3 4">
    <name type="scientific">Byssothecium circinans</name>
    <dbReference type="NCBI Taxonomy" id="147558"/>
    <lineage>
        <taxon>Eukaryota</taxon>
        <taxon>Fungi</taxon>
        <taxon>Dikarya</taxon>
        <taxon>Ascomycota</taxon>
        <taxon>Pezizomycotina</taxon>
        <taxon>Dothideomycetes</taxon>
        <taxon>Pleosporomycetidae</taxon>
        <taxon>Pleosporales</taxon>
        <taxon>Massarineae</taxon>
        <taxon>Massarinaceae</taxon>
        <taxon>Byssothecium</taxon>
    </lineage>
</organism>
<accession>A0A6A5UFH8</accession>
<proteinExistence type="predicted"/>
<evidence type="ECO:0000313" key="3">
    <source>
        <dbReference type="EMBL" id="KAF1963070.1"/>
    </source>
</evidence>
<feature type="compositionally biased region" description="Low complexity" evidence="2">
    <location>
        <begin position="33"/>
        <end position="49"/>
    </location>
</feature>
<name>A0A6A5UFH8_9PLEO</name>
<evidence type="ECO:0000256" key="2">
    <source>
        <dbReference type="SAM" id="MobiDB-lite"/>
    </source>
</evidence>
<evidence type="ECO:0000256" key="1">
    <source>
        <dbReference type="SAM" id="Coils"/>
    </source>
</evidence>
<dbReference type="EMBL" id="ML976978">
    <property type="protein sequence ID" value="KAF1963070.1"/>
    <property type="molecule type" value="Genomic_DNA"/>
</dbReference>
<protein>
    <submittedName>
        <fullName evidence="3">Uncharacterized protein</fullName>
    </submittedName>
</protein>
<evidence type="ECO:0000313" key="4">
    <source>
        <dbReference type="Proteomes" id="UP000800035"/>
    </source>
</evidence>
<feature type="coiled-coil region" evidence="1">
    <location>
        <begin position="221"/>
        <end position="248"/>
    </location>
</feature>
<reference evidence="3" key="1">
    <citation type="journal article" date="2020" name="Stud. Mycol.">
        <title>101 Dothideomycetes genomes: a test case for predicting lifestyles and emergence of pathogens.</title>
        <authorList>
            <person name="Haridas S."/>
            <person name="Albert R."/>
            <person name="Binder M."/>
            <person name="Bloem J."/>
            <person name="Labutti K."/>
            <person name="Salamov A."/>
            <person name="Andreopoulos B."/>
            <person name="Baker S."/>
            <person name="Barry K."/>
            <person name="Bills G."/>
            <person name="Bluhm B."/>
            <person name="Cannon C."/>
            <person name="Castanera R."/>
            <person name="Culley D."/>
            <person name="Daum C."/>
            <person name="Ezra D."/>
            <person name="Gonzalez J."/>
            <person name="Henrissat B."/>
            <person name="Kuo A."/>
            <person name="Liang C."/>
            <person name="Lipzen A."/>
            <person name="Lutzoni F."/>
            <person name="Magnuson J."/>
            <person name="Mondo S."/>
            <person name="Nolan M."/>
            <person name="Ohm R."/>
            <person name="Pangilinan J."/>
            <person name="Park H.-J."/>
            <person name="Ramirez L."/>
            <person name="Alfaro M."/>
            <person name="Sun H."/>
            <person name="Tritt A."/>
            <person name="Yoshinaga Y."/>
            <person name="Zwiers L.-H."/>
            <person name="Turgeon B."/>
            <person name="Goodwin S."/>
            <person name="Spatafora J."/>
            <person name="Crous P."/>
            <person name="Grigoriev I."/>
        </authorList>
    </citation>
    <scope>NUCLEOTIDE SEQUENCE</scope>
    <source>
        <strain evidence="3">CBS 675.92</strain>
    </source>
</reference>
<feature type="compositionally biased region" description="Basic and acidic residues" evidence="2">
    <location>
        <begin position="20"/>
        <end position="30"/>
    </location>
</feature>